<dbReference type="GO" id="GO:0032259">
    <property type="term" value="P:methylation"/>
    <property type="evidence" value="ECO:0007669"/>
    <property type="project" value="UniProtKB-KW"/>
</dbReference>
<dbReference type="EMBL" id="LNYG01000013">
    <property type="protein sequence ID" value="KTD08194.1"/>
    <property type="molecule type" value="Genomic_DNA"/>
</dbReference>
<comment type="caution">
    <text evidence="10">The sequence shown here is derived from an EMBL/GenBank/DDBJ whole genome shotgun (WGS) entry which is preliminary data.</text>
</comment>
<evidence type="ECO:0000256" key="9">
    <source>
        <dbReference type="HAMAP-Rule" id="MF_00812"/>
    </source>
</evidence>
<keyword evidence="6 9" id="KW-0489">Methyltransferase</keyword>
<keyword evidence="8 9" id="KW-0949">S-adenosyl-L-methionine</keyword>
<keyword evidence="13" id="KW-1185">Reference proteome</keyword>
<dbReference type="PANTHER" id="PTHR10259">
    <property type="entry name" value="THIOPURINE S-METHYLTRANSFERASE"/>
    <property type="match status" value="1"/>
</dbReference>
<dbReference type="PROSITE" id="PS51585">
    <property type="entry name" value="SAM_MT_TPMT"/>
    <property type="match status" value="1"/>
</dbReference>
<dbReference type="EC" id="2.1.1.67" evidence="4 9"/>
<dbReference type="OrthoDB" id="9778208at2"/>
<comment type="catalytic activity">
    <reaction evidence="1 9">
        <text>S-adenosyl-L-methionine + a thiopurine = S-adenosyl-L-homocysteine + a thiopurine S-methylether.</text>
        <dbReference type="EC" id="2.1.1.67"/>
    </reaction>
</comment>
<reference evidence="10 12" key="1">
    <citation type="submission" date="2015-11" db="EMBL/GenBank/DDBJ databases">
        <title>Genomic analysis of 38 Legionella species identifies large and diverse effector repertoires.</title>
        <authorList>
            <person name="Burstein D."/>
            <person name="Amaro F."/>
            <person name="Zusman T."/>
            <person name="Lifshitz Z."/>
            <person name="Cohen O."/>
            <person name="Gilbert J.A."/>
            <person name="Pupko T."/>
            <person name="Shuman H.A."/>
            <person name="Segal G."/>
        </authorList>
    </citation>
    <scope>NUCLEOTIDE SEQUENCE [LARGE SCALE GENOMIC DNA]</scope>
    <source>
        <strain evidence="10 12">JA-26-G1-E2</strain>
    </source>
</reference>
<evidence type="ECO:0000256" key="5">
    <source>
        <dbReference type="ARBA" id="ARBA00022490"/>
    </source>
</evidence>
<dbReference type="HAMAP" id="MF_00812">
    <property type="entry name" value="Thiopur_methtran"/>
    <property type="match status" value="1"/>
</dbReference>
<evidence type="ECO:0000256" key="3">
    <source>
        <dbReference type="ARBA" id="ARBA00008145"/>
    </source>
</evidence>
<dbReference type="GO" id="GO:0010038">
    <property type="term" value="P:response to metal ion"/>
    <property type="evidence" value="ECO:0007669"/>
    <property type="project" value="InterPro"/>
</dbReference>
<evidence type="ECO:0000256" key="4">
    <source>
        <dbReference type="ARBA" id="ARBA00011905"/>
    </source>
</evidence>
<dbReference type="AlphaFoldDB" id="A0A0W0UJU5"/>
<evidence type="ECO:0000313" key="13">
    <source>
        <dbReference type="Proteomes" id="UP000093336"/>
    </source>
</evidence>
<dbReference type="NCBIfam" id="NF009732">
    <property type="entry name" value="PRK13255.1"/>
    <property type="match status" value="1"/>
</dbReference>
<dbReference type="PIRSF" id="PIRSF023956">
    <property type="entry name" value="Thiopurine_S-methyltransferase"/>
    <property type="match status" value="1"/>
</dbReference>
<dbReference type="Proteomes" id="UP000054715">
    <property type="component" value="Unassembled WGS sequence"/>
</dbReference>
<dbReference type="Gene3D" id="3.40.50.150">
    <property type="entry name" value="Vaccinia Virus protein VP39"/>
    <property type="match status" value="1"/>
</dbReference>
<dbReference type="GO" id="GO:0008119">
    <property type="term" value="F:thiopurine S-methyltransferase activity"/>
    <property type="evidence" value="ECO:0007669"/>
    <property type="project" value="UniProtKB-UniRule"/>
</dbReference>
<evidence type="ECO:0000256" key="6">
    <source>
        <dbReference type="ARBA" id="ARBA00022603"/>
    </source>
</evidence>
<dbReference type="InterPro" id="IPR029063">
    <property type="entry name" value="SAM-dependent_MTases_sf"/>
</dbReference>
<protein>
    <recommendedName>
        <fullName evidence="4 9">Thiopurine S-methyltransferase</fullName>
        <ecNumber evidence="4 9">2.1.1.67</ecNumber>
    </recommendedName>
    <alternativeName>
        <fullName evidence="9">Thiopurine methyltransferase</fullName>
    </alternativeName>
</protein>
<keyword evidence="7 9" id="KW-0808">Transferase</keyword>
<reference evidence="11 13" key="2">
    <citation type="submission" date="2016-05" db="EMBL/GenBank/DDBJ databases">
        <authorList>
            <person name="Prochazka B."/>
            <person name="Indra A."/>
            <person name="Hasenberger P."/>
            <person name="Blaschitz M."/>
            <person name="Wagner L."/>
            <person name="Wewalka G."/>
            <person name="Sorschag S."/>
            <person name="Schmid D."/>
            <person name="Ruppitsch W."/>
        </authorList>
    </citation>
    <scope>NUCLEOTIDE SEQUENCE [LARGE SCALE GENOMIC DNA]</scope>
    <source>
        <strain evidence="11 13">974010_12</strain>
    </source>
</reference>
<gene>
    <name evidence="9" type="primary">tpm</name>
    <name evidence="11" type="ORF">A8135_00295</name>
    <name evidence="10" type="ORF">Ljam_2389</name>
</gene>
<evidence type="ECO:0000256" key="8">
    <source>
        <dbReference type="ARBA" id="ARBA00022691"/>
    </source>
</evidence>
<dbReference type="Pfam" id="PF05724">
    <property type="entry name" value="TPMT"/>
    <property type="match status" value="1"/>
</dbReference>
<evidence type="ECO:0000256" key="7">
    <source>
        <dbReference type="ARBA" id="ARBA00022679"/>
    </source>
</evidence>
<dbReference type="RefSeq" id="WP_058450243.1">
    <property type="nucleotide sequence ID" value="NZ_CAAAJF010000011.1"/>
</dbReference>
<dbReference type="NCBIfam" id="TIGR03840">
    <property type="entry name" value="TMPT_Se_Te"/>
    <property type="match status" value="1"/>
</dbReference>
<dbReference type="InterPro" id="IPR008854">
    <property type="entry name" value="TPMT"/>
</dbReference>
<organism evidence="10 12">
    <name type="scientific">Legionella jamestowniensis</name>
    <dbReference type="NCBI Taxonomy" id="455"/>
    <lineage>
        <taxon>Bacteria</taxon>
        <taxon>Pseudomonadati</taxon>
        <taxon>Pseudomonadota</taxon>
        <taxon>Gammaproteobacteria</taxon>
        <taxon>Legionellales</taxon>
        <taxon>Legionellaceae</taxon>
        <taxon>Legionella</taxon>
    </lineage>
</organism>
<comment type="subcellular location">
    <subcellularLocation>
        <location evidence="2 9">Cytoplasm</location>
    </subcellularLocation>
</comment>
<dbReference type="PANTHER" id="PTHR10259:SF11">
    <property type="entry name" value="THIOPURINE S-METHYLTRANSFERASE"/>
    <property type="match status" value="1"/>
</dbReference>
<evidence type="ECO:0000256" key="1">
    <source>
        <dbReference type="ARBA" id="ARBA00000903"/>
    </source>
</evidence>
<dbReference type="Proteomes" id="UP000093336">
    <property type="component" value="Unassembled WGS sequence"/>
</dbReference>
<dbReference type="InterPro" id="IPR025835">
    <property type="entry name" value="Thiopurine_S-MeTrfase"/>
</dbReference>
<dbReference type="EMBL" id="LYOZ01000010">
    <property type="protein sequence ID" value="OCH98517.1"/>
    <property type="molecule type" value="Genomic_DNA"/>
</dbReference>
<accession>A0A0W0UJU5</accession>
<dbReference type="SUPFAM" id="SSF53335">
    <property type="entry name" value="S-adenosyl-L-methionine-dependent methyltransferases"/>
    <property type="match status" value="1"/>
</dbReference>
<dbReference type="PATRIC" id="fig|455.5.peg.2513"/>
<evidence type="ECO:0000313" key="12">
    <source>
        <dbReference type="Proteomes" id="UP000054715"/>
    </source>
</evidence>
<evidence type="ECO:0000313" key="11">
    <source>
        <dbReference type="EMBL" id="OCH98517.1"/>
    </source>
</evidence>
<feature type="binding site" evidence="9">
    <location>
        <position position="66"/>
    </location>
    <ligand>
        <name>S-adenosyl-L-methionine</name>
        <dbReference type="ChEBI" id="CHEBI:59789"/>
    </ligand>
</feature>
<keyword evidence="5 9" id="KW-0963">Cytoplasm</keyword>
<sequence length="221" mass="25849">MDQNFWLQRWQTSNIGFHSQEVNPLLKHCIESLNLPIGSRIFVPLSGKSIDMWWLAEQGYQVLGVELSTIACHDFFKEHNIHPKFSKKSGFEIYENKQLHLYCGDFFNLSKELLLTIDLVFDSKALVALPEMMRKKYVNHMKKLLANSPKAQLIIIAFETVFESNKPPFYVSKKEIEKLFGQAFQVKKIASITQKELPRHLQQQGYSEMTEAVYYLKLMHF</sequence>
<dbReference type="InterPro" id="IPR022474">
    <property type="entry name" value="Thiopur_S-MeTfrase_Se/Te_detox"/>
</dbReference>
<feature type="binding site" evidence="9">
    <location>
        <position position="45"/>
    </location>
    <ligand>
        <name>S-adenosyl-L-methionine</name>
        <dbReference type="ChEBI" id="CHEBI:59789"/>
    </ligand>
</feature>
<evidence type="ECO:0000256" key="2">
    <source>
        <dbReference type="ARBA" id="ARBA00004496"/>
    </source>
</evidence>
<dbReference type="STRING" id="455.Ljam_2389"/>
<feature type="binding site" evidence="9">
    <location>
        <position position="10"/>
    </location>
    <ligand>
        <name>S-adenosyl-L-methionine</name>
        <dbReference type="ChEBI" id="CHEBI:59789"/>
    </ligand>
</feature>
<dbReference type="GO" id="GO:0005737">
    <property type="term" value="C:cytoplasm"/>
    <property type="evidence" value="ECO:0007669"/>
    <property type="project" value="UniProtKB-SubCell"/>
</dbReference>
<evidence type="ECO:0000313" key="10">
    <source>
        <dbReference type="EMBL" id="KTD08194.1"/>
    </source>
</evidence>
<comment type="caution">
    <text evidence="9">Lacks conserved residue(s) required for the propagation of feature annotation.</text>
</comment>
<name>A0A0W0UJU5_9GAMM</name>
<dbReference type="FunFam" id="3.40.50.150:FF:000101">
    <property type="entry name" value="Thiopurine S-methyltransferase"/>
    <property type="match status" value="1"/>
</dbReference>
<proteinExistence type="inferred from homology"/>
<comment type="similarity">
    <text evidence="3 9">Belongs to the class I-like SAM-binding methyltransferase superfamily. TPMT family.</text>
</comment>